<proteinExistence type="predicted"/>
<protein>
    <submittedName>
        <fullName evidence="2">Uncharacterized protein</fullName>
    </submittedName>
</protein>
<name>A0A9P3FYY5_9APHY</name>
<dbReference type="EMBL" id="BPQB01000002">
    <property type="protein sequence ID" value="GJE85176.1"/>
    <property type="molecule type" value="Genomic_DNA"/>
</dbReference>
<dbReference type="OrthoDB" id="27683at2759"/>
<feature type="compositionally biased region" description="Polar residues" evidence="1">
    <location>
        <begin position="17"/>
        <end position="33"/>
    </location>
</feature>
<dbReference type="Proteomes" id="UP000703269">
    <property type="component" value="Unassembled WGS sequence"/>
</dbReference>
<evidence type="ECO:0000313" key="3">
    <source>
        <dbReference type="Proteomes" id="UP000703269"/>
    </source>
</evidence>
<gene>
    <name evidence="2" type="ORF">PsYK624_012540</name>
</gene>
<evidence type="ECO:0000313" key="2">
    <source>
        <dbReference type="EMBL" id="GJE85176.1"/>
    </source>
</evidence>
<reference evidence="2 3" key="1">
    <citation type="submission" date="2021-08" db="EMBL/GenBank/DDBJ databases">
        <title>Draft Genome Sequence of Phanerochaete sordida strain YK-624.</title>
        <authorList>
            <person name="Mori T."/>
            <person name="Dohra H."/>
            <person name="Suzuki T."/>
            <person name="Kawagishi H."/>
            <person name="Hirai H."/>
        </authorList>
    </citation>
    <scope>NUCLEOTIDE SEQUENCE [LARGE SCALE GENOMIC DNA]</scope>
    <source>
        <strain evidence="2 3">YK-624</strain>
    </source>
</reference>
<comment type="caution">
    <text evidence="2">The sequence shown here is derived from an EMBL/GenBank/DDBJ whole genome shotgun (WGS) entry which is preliminary data.</text>
</comment>
<sequence length="135" mass="13870">MPPNTTASEAPSRRKSFTASVSRPRSSEPTLTTRSRHSSSDHKASRSTRRPSRGGSVQECGSAALARVAADGSAAWLNCAPLLTHRAVGSAQADSGVLDSLFGASDRGEGGAALLCATTSPATCGTRAEASRWAR</sequence>
<organism evidence="2 3">
    <name type="scientific">Phanerochaete sordida</name>
    <dbReference type="NCBI Taxonomy" id="48140"/>
    <lineage>
        <taxon>Eukaryota</taxon>
        <taxon>Fungi</taxon>
        <taxon>Dikarya</taxon>
        <taxon>Basidiomycota</taxon>
        <taxon>Agaricomycotina</taxon>
        <taxon>Agaricomycetes</taxon>
        <taxon>Polyporales</taxon>
        <taxon>Phanerochaetaceae</taxon>
        <taxon>Phanerochaete</taxon>
    </lineage>
</organism>
<keyword evidence="3" id="KW-1185">Reference proteome</keyword>
<evidence type="ECO:0000256" key="1">
    <source>
        <dbReference type="SAM" id="MobiDB-lite"/>
    </source>
</evidence>
<dbReference type="AlphaFoldDB" id="A0A9P3FYY5"/>
<accession>A0A9P3FYY5</accession>
<feature type="region of interest" description="Disordered" evidence="1">
    <location>
        <begin position="1"/>
        <end position="58"/>
    </location>
</feature>